<keyword evidence="2" id="KW-0472">Membrane</keyword>
<organism evidence="4 5">
    <name type="scientific">Somion occarium</name>
    <dbReference type="NCBI Taxonomy" id="3059160"/>
    <lineage>
        <taxon>Eukaryota</taxon>
        <taxon>Fungi</taxon>
        <taxon>Dikarya</taxon>
        <taxon>Basidiomycota</taxon>
        <taxon>Agaricomycotina</taxon>
        <taxon>Agaricomycetes</taxon>
        <taxon>Polyporales</taxon>
        <taxon>Cerrenaceae</taxon>
        <taxon>Somion</taxon>
    </lineage>
</organism>
<sequence length="1043" mass="117571">MYSGTRDTPLEPQVEDHVETQVTNPKKQDFYSRPDVIETNTAETPVQNPETIRLATHEAESSGSLGMQTNALGVSAPYLKSPIPMSERQEAYERRESDATWWLKTARTIRDGDEAKIKDYKEDIDTLLVFGGLFSAVTTTFLIESYKTLNQDSTEASLQVLLHISQQLNSFALNGGFANSTIAALSSLPTFESSLAPLATNVLWFGSLIISLMAASYGMLVKQWLREFLAGDYTSPQARLRVRCFRYPALTNWKVFEIVGILPLLLQLALGLFFVGLCFFTSSVHPILHRTTVSFVVVWASFLLMATLAPAFSPRCPYKTTFLKDAMKSIRRLMFMLRFPLQLLASIHETVTRYLTHINYQHSTFVPLSVTEAFVLRDECPTSDGWVLVEGDMLVMKDLEEGEDTSKGSMSSQFESPDITKHSHLMLMLRSPRRLLASIGDIIKSYFSHLNQPSPRHPPIGLFSAFSKRVGYIPTEEEDIARNETGDLHVLADVDAIQLDDHLLRTALLDLTSGHRSFNGQDVTSLVLRILHHRDPTIQKSKEGQYPNLRRLSNSLRSAVLPILAAPLVNEVQPLVLRGDTKPVAEWEDWMRDSMCMIFTLAAAPSFDDPKGALHLCLQLDFPGVICMVASRISPDIDNARFERLIGRLWKTLYDFDEDRRVSAIAMIGSYPPIAGANETMFILRIQIRLLEKCAEHVGRTIIETFLQTSPDLLGNSGNYLHRVIAAHIQQNRDQPSNSSCIDELRPLVDTESMHINSIAAIVINLSEHGHQEWPTWLKEAILPLLLALSGSSISSDVIHQILRQCLRANLTQFYELCVQCSVSCPEFNLEVVLQFFSAELKALPGETLRKHLHTFETSPYPLPSVHAEFMHLWLAEKTVASLDPHMTVLDAFRQSSGDSSPPAFAVISLALRVIQYRLHRDDIPTSNLQTTLDLGDLDEHTYDDITYHAAKLLESWLWHIDTILDGGLRSLQQSTEVKDAIILLLARSPYRLGWEFAYIILADPLFKELVEHVEGLREDVRVELKQIWEDRLLEGKREGVIS</sequence>
<keyword evidence="5" id="KW-1185">Reference proteome</keyword>
<dbReference type="Proteomes" id="UP001497453">
    <property type="component" value="Chromosome 2"/>
</dbReference>
<feature type="transmembrane region" description="Helical" evidence="2">
    <location>
        <begin position="292"/>
        <end position="312"/>
    </location>
</feature>
<feature type="region of interest" description="Disordered" evidence="1">
    <location>
        <begin position="1"/>
        <end position="48"/>
    </location>
</feature>
<proteinExistence type="predicted"/>
<keyword evidence="2" id="KW-0812">Transmembrane</keyword>
<evidence type="ECO:0000313" key="4">
    <source>
        <dbReference type="EMBL" id="CAL1702797.1"/>
    </source>
</evidence>
<name>A0ABP1D4H8_9APHY</name>
<protein>
    <recommendedName>
        <fullName evidence="3">DUF6535 domain-containing protein</fullName>
    </recommendedName>
</protein>
<feature type="transmembrane region" description="Helical" evidence="2">
    <location>
        <begin position="258"/>
        <end position="280"/>
    </location>
</feature>
<feature type="transmembrane region" description="Helical" evidence="2">
    <location>
        <begin position="198"/>
        <end position="220"/>
    </location>
</feature>
<accession>A0ABP1D4H8</accession>
<dbReference type="Pfam" id="PF20153">
    <property type="entry name" value="DUF6535"/>
    <property type="match status" value="1"/>
</dbReference>
<dbReference type="SUPFAM" id="SSF48371">
    <property type="entry name" value="ARM repeat"/>
    <property type="match status" value="1"/>
</dbReference>
<dbReference type="InterPro" id="IPR016024">
    <property type="entry name" value="ARM-type_fold"/>
</dbReference>
<feature type="domain" description="DUF6535" evidence="3">
    <location>
        <begin position="102"/>
        <end position="282"/>
    </location>
</feature>
<evidence type="ECO:0000259" key="3">
    <source>
        <dbReference type="Pfam" id="PF20153"/>
    </source>
</evidence>
<reference evidence="5" key="1">
    <citation type="submission" date="2024-04" db="EMBL/GenBank/DDBJ databases">
        <authorList>
            <person name="Shaw F."/>
            <person name="Minotto A."/>
        </authorList>
    </citation>
    <scope>NUCLEOTIDE SEQUENCE [LARGE SCALE GENOMIC DNA]</scope>
</reference>
<dbReference type="InterPro" id="IPR045338">
    <property type="entry name" value="DUF6535"/>
</dbReference>
<keyword evidence="2" id="KW-1133">Transmembrane helix</keyword>
<evidence type="ECO:0000256" key="1">
    <source>
        <dbReference type="SAM" id="MobiDB-lite"/>
    </source>
</evidence>
<evidence type="ECO:0000256" key="2">
    <source>
        <dbReference type="SAM" id="Phobius"/>
    </source>
</evidence>
<dbReference type="EMBL" id="OZ037945">
    <property type="protein sequence ID" value="CAL1702797.1"/>
    <property type="molecule type" value="Genomic_DNA"/>
</dbReference>
<feature type="compositionally biased region" description="Basic and acidic residues" evidence="1">
    <location>
        <begin position="26"/>
        <end position="36"/>
    </location>
</feature>
<evidence type="ECO:0000313" key="5">
    <source>
        <dbReference type="Proteomes" id="UP001497453"/>
    </source>
</evidence>
<gene>
    <name evidence="4" type="ORF">GFSPODELE1_LOCUS4232</name>
</gene>
<feature type="compositionally biased region" description="Polar residues" evidence="1">
    <location>
        <begin position="38"/>
        <end position="48"/>
    </location>
</feature>